<keyword evidence="2" id="KW-1185">Reference proteome</keyword>
<dbReference type="OrthoDB" id="6359816at2759"/>
<protein>
    <submittedName>
        <fullName evidence="1">Uncharacterized protein</fullName>
    </submittedName>
</protein>
<evidence type="ECO:0000313" key="2">
    <source>
        <dbReference type="Proteomes" id="UP000326198"/>
    </source>
</evidence>
<sequence>MIDYLYRKDYDDTSELTIEEQTRSSPEQVALNKPSHISIYIVANKYAINGLMDLAKKRIRYVYGPHAPANSNLQDTVATFTTRHISTLKELQSFHEICKNSPHFVYKFSTLLMERVVQLETELW</sequence>
<gene>
    <name evidence="1" type="ORF">BDV26DRAFT_278068</name>
</gene>
<dbReference type="Proteomes" id="UP000326198">
    <property type="component" value="Unassembled WGS sequence"/>
</dbReference>
<proteinExistence type="predicted"/>
<evidence type="ECO:0000313" key="1">
    <source>
        <dbReference type="EMBL" id="KAE8382520.1"/>
    </source>
</evidence>
<reference evidence="1 2" key="1">
    <citation type="submission" date="2019-04" db="EMBL/GenBank/DDBJ databases">
        <title>Friends and foes A comparative genomics studyof 23 Aspergillus species from section Flavi.</title>
        <authorList>
            <consortium name="DOE Joint Genome Institute"/>
            <person name="Kjaerbolling I."/>
            <person name="Vesth T."/>
            <person name="Frisvad J.C."/>
            <person name="Nybo J.L."/>
            <person name="Theobald S."/>
            <person name="Kildgaard S."/>
            <person name="Isbrandt T."/>
            <person name="Kuo A."/>
            <person name="Sato A."/>
            <person name="Lyhne E.K."/>
            <person name="Kogle M.E."/>
            <person name="Wiebenga A."/>
            <person name="Kun R.S."/>
            <person name="Lubbers R.J."/>
            <person name="Makela M.R."/>
            <person name="Barry K."/>
            <person name="Chovatia M."/>
            <person name="Clum A."/>
            <person name="Daum C."/>
            <person name="Haridas S."/>
            <person name="He G."/>
            <person name="LaButti K."/>
            <person name="Lipzen A."/>
            <person name="Mondo S."/>
            <person name="Riley R."/>
            <person name="Salamov A."/>
            <person name="Simmons B.A."/>
            <person name="Magnuson J.K."/>
            <person name="Henrissat B."/>
            <person name="Mortensen U.H."/>
            <person name="Larsen T.O."/>
            <person name="Devries R.P."/>
            <person name="Grigoriev I.V."/>
            <person name="Machida M."/>
            <person name="Baker S.E."/>
            <person name="Andersen M.R."/>
        </authorList>
    </citation>
    <scope>NUCLEOTIDE SEQUENCE [LARGE SCALE GENOMIC DNA]</scope>
    <source>
        <strain evidence="1 2">IBT 29228</strain>
    </source>
</reference>
<accession>A0A5N7BL80</accession>
<name>A0A5N7BL80_9EURO</name>
<dbReference type="EMBL" id="ML736162">
    <property type="protein sequence ID" value="KAE8382520.1"/>
    <property type="molecule type" value="Genomic_DNA"/>
</dbReference>
<organism evidence="1 2">
    <name type="scientific">Aspergillus bertholletiae</name>
    <dbReference type="NCBI Taxonomy" id="1226010"/>
    <lineage>
        <taxon>Eukaryota</taxon>
        <taxon>Fungi</taxon>
        <taxon>Dikarya</taxon>
        <taxon>Ascomycota</taxon>
        <taxon>Pezizomycotina</taxon>
        <taxon>Eurotiomycetes</taxon>
        <taxon>Eurotiomycetidae</taxon>
        <taxon>Eurotiales</taxon>
        <taxon>Aspergillaceae</taxon>
        <taxon>Aspergillus</taxon>
        <taxon>Aspergillus subgen. Circumdati</taxon>
    </lineage>
</organism>
<dbReference type="AlphaFoldDB" id="A0A5N7BL80"/>